<sequence length="43" mass="4916">MNTANIINTAITTITNTGIVGAIFMMMICFMMFIMKRGYYESR</sequence>
<dbReference type="STRING" id="883096.HMPREF9699_02070"/>
<accession>K1LW16</accession>
<feature type="transmembrane region" description="Helical" evidence="1">
    <location>
        <begin position="6"/>
        <end position="34"/>
    </location>
</feature>
<comment type="caution">
    <text evidence="2">The sequence shown here is derived from an EMBL/GenBank/DDBJ whole genome shotgun (WGS) entry which is preliminary data.</text>
</comment>
<keyword evidence="1" id="KW-1133">Transmembrane helix</keyword>
<dbReference type="HOGENOM" id="CLU_3247802_0_0_10"/>
<proteinExistence type="predicted"/>
<organism evidence="2 3">
    <name type="scientific">Bergeyella zoohelcum ATCC 43767</name>
    <dbReference type="NCBI Taxonomy" id="883096"/>
    <lineage>
        <taxon>Bacteria</taxon>
        <taxon>Pseudomonadati</taxon>
        <taxon>Bacteroidota</taxon>
        <taxon>Flavobacteriia</taxon>
        <taxon>Flavobacteriales</taxon>
        <taxon>Weeksellaceae</taxon>
        <taxon>Bergeyella</taxon>
    </lineage>
</organism>
<reference evidence="2 3" key="1">
    <citation type="submission" date="2012-07" db="EMBL/GenBank/DDBJ databases">
        <title>The Genome Sequence of Bergeyella zoohelcum ATCC 43767.</title>
        <authorList>
            <consortium name="The Broad Institute Genome Sequencing Platform"/>
            <person name="Earl A."/>
            <person name="Ward D."/>
            <person name="Feldgarden M."/>
            <person name="Gevers D."/>
            <person name="Huys G."/>
            <person name="Walker B."/>
            <person name="Young S.K."/>
            <person name="Zeng Q."/>
            <person name="Gargeya S."/>
            <person name="Fitzgerald M."/>
            <person name="Haas B."/>
            <person name="Abouelleil A."/>
            <person name="Alvarado L."/>
            <person name="Arachchi H.M."/>
            <person name="Berlin A.M."/>
            <person name="Chapman S.B."/>
            <person name="Goldberg J."/>
            <person name="Griggs A."/>
            <person name="Gujja S."/>
            <person name="Hansen M."/>
            <person name="Howarth C."/>
            <person name="Imamovic A."/>
            <person name="Larimer J."/>
            <person name="McCowen C."/>
            <person name="Montmayeur A."/>
            <person name="Murphy C."/>
            <person name="Neiman D."/>
            <person name="Pearson M."/>
            <person name="Priest M."/>
            <person name="Roberts A."/>
            <person name="Saif S."/>
            <person name="Shea T."/>
            <person name="Sisk P."/>
            <person name="Sykes S."/>
            <person name="Wortman J."/>
            <person name="Nusbaum C."/>
            <person name="Birren B."/>
        </authorList>
    </citation>
    <scope>NUCLEOTIDE SEQUENCE [LARGE SCALE GENOMIC DNA]</scope>
    <source>
        <strain evidence="2 3">ATCC 43767</strain>
    </source>
</reference>
<dbReference type="RefSeq" id="WP_002664590.1">
    <property type="nucleotide sequence ID" value="NZ_JH932293.1"/>
</dbReference>
<protein>
    <submittedName>
        <fullName evidence="2">Uncharacterized protein</fullName>
    </submittedName>
</protein>
<evidence type="ECO:0000256" key="1">
    <source>
        <dbReference type="SAM" id="Phobius"/>
    </source>
</evidence>
<keyword evidence="1" id="KW-0472">Membrane</keyword>
<evidence type="ECO:0000313" key="3">
    <source>
        <dbReference type="Proteomes" id="UP000006085"/>
    </source>
</evidence>
<keyword evidence="3" id="KW-1185">Reference proteome</keyword>
<keyword evidence="1" id="KW-0812">Transmembrane</keyword>
<dbReference type="AlphaFoldDB" id="K1LW16"/>
<gene>
    <name evidence="2" type="ORF">HMPREF9699_02070</name>
</gene>
<dbReference type="Proteomes" id="UP000006085">
    <property type="component" value="Unassembled WGS sequence"/>
</dbReference>
<dbReference type="EMBL" id="AGYA01000037">
    <property type="protein sequence ID" value="EKB54258.1"/>
    <property type="molecule type" value="Genomic_DNA"/>
</dbReference>
<evidence type="ECO:0000313" key="2">
    <source>
        <dbReference type="EMBL" id="EKB54258.1"/>
    </source>
</evidence>
<name>K1LW16_9FLAO</name>